<name>A0A0A0I3H3_CLONO</name>
<keyword evidence="1" id="KW-0472">Membrane</keyword>
<dbReference type="AlphaFoldDB" id="A0A0A0I3H3"/>
<dbReference type="Proteomes" id="UP000030012">
    <property type="component" value="Unassembled WGS sequence"/>
</dbReference>
<organism evidence="2 3">
    <name type="scientific">Clostridium novyi A str. 4552</name>
    <dbReference type="NCBI Taxonomy" id="1444289"/>
    <lineage>
        <taxon>Bacteria</taxon>
        <taxon>Bacillati</taxon>
        <taxon>Bacillota</taxon>
        <taxon>Clostridia</taxon>
        <taxon>Eubacteriales</taxon>
        <taxon>Clostridiaceae</taxon>
        <taxon>Clostridium</taxon>
    </lineage>
</organism>
<feature type="transmembrane region" description="Helical" evidence="1">
    <location>
        <begin position="7"/>
        <end position="27"/>
    </location>
</feature>
<proteinExistence type="predicted"/>
<feature type="transmembrane region" description="Helical" evidence="1">
    <location>
        <begin position="67"/>
        <end position="84"/>
    </location>
</feature>
<dbReference type="RefSeq" id="WP_039255353.1">
    <property type="nucleotide sequence ID" value="NZ_JENJ01000029.1"/>
</dbReference>
<gene>
    <name evidence="2" type="ORF">Z968_07695</name>
</gene>
<sequence>MKKFISALAWIFVIITSLCLVFTMLSTCNIIDISYFNNYYMFQSSIVITMILWSIKQIPIRNGGWTNSILCMFMGVVTMVFMFMKVY</sequence>
<reference evidence="2 3" key="1">
    <citation type="submission" date="2014-01" db="EMBL/GenBank/DDBJ databases">
        <title>Plasmidome dynamics in the species complex Clostridium novyi sensu lato converts strains of independent lineages into distinctly different pathogens.</title>
        <authorList>
            <person name="Skarin H."/>
            <person name="Segerman B."/>
        </authorList>
    </citation>
    <scope>NUCLEOTIDE SEQUENCE [LARGE SCALE GENOMIC DNA]</scope>
    <source>
        <strain evidence="2 3">4552</strain>
    </source>
</reference>
<dbReference type="EMBL" id="JENJ01000029">
    <property type="protein sequence ID" value="KGM95959.1"/>
    <property type="molecule type" value="Genomic_DNA"/>
</dbReference>
<evidence type="ECO:0000313" key="2">
    <source>
        <dbReference type="EMBL" id="KGM95959.1"/>
    </source>
</evidence>
<accession>A0A0A0I3H3</accession>
<keyword evidence="1" id="KW-1133">Transmembrane helix</keyword>
<protein>
    <submittedName>
        <fullName evidence="2">Uncharacterized protein</fullName>
    </submittedName>
</protein>
<evidence type="ECO:0000313" key="3">
    <source>
        <dbReference type="Proteomes" id="UP000030012"/>
    </source>
</evidence>
<evidence type="ECO:0000256" key="1">
    <source>
        <dbReference type="SAM" id="Phobius"/>
    </source>
</evidence>
<keyword evidence="1" id="KW-0812">Transmembrane</keyword>
<comment type="caution">
    <text evidence="2">The sequence shown here is derived from an EMBL/GenBank/DDBJ whole genome shotgun (WGS) entry which is preliminary data.</text>
</comment>
<feature type="transmembrane region" description="Helical" evidence="1">
    <location>
        <begin position="39"/>
        <end position="55"/>
    </location>
</feature>